<evidence type="ECO:0000256" key="1">
    <source>
        <dbReference type="ARBA" id="ARBA00022723"/>
    </source>
</evidence>
<dbReference type="SUPFAM" id="SSF51735">
    <property type="entry name" value="NAD(P)-binding Rossmann-fold domains"/>
    <property type="match status" value="1"/>
</dbReference>
<reference evidence="6 7" key="1">
    <citation type="submission" date="2022-05" db="EMBL/GenBank/DDBJ databases">
        <title>Genome Sequencing of Bee-Associated Microbes.</title>
        <authorList>
            <person name="Dunlap C."/>
        </authorList>
    </citation>
    <scope>NUCLEOTIDE SEQUENCE [LARGE SCALE GENOMIC DNA]</scope>
    <source>
        <strain evidence="6 7">NRRL B-14421</strain>
    </source>
</reference>
<protein>
    <submittedName>
        <fullName evidence="6">Zinc-dependent alcohol dehydrogenase family protein</fullName>
    </submittedName>
</protein>
<dbReference type="SUPFAM" id="SSF50129">
    <property type="entry name" value="GroES-like"/>
    <property type="match status" value="1"/>
</dbReference>
<accession>A0ABT4GNP5</accession>
<comment type="caution">
    <text evidence="6">The sequence shown here is derived from an EMBL/GenBank/DDBJ whole genome shotgun (WGS) entry which is preliminary data.</text>
</comment>
<dbReference type="PANTHER" id="PTHR43401:SF2">
    <property type="entry name" value="L-THREONINE 3-DEHYDROGENASE"/>
    <property type="match status" value="1"/>
</dbReference>
<dbReference type="RefSeq" id="WP_268618332.1">
    <property type="nucleotide sequence ID" value="NZ_JAMDMX010000161.1"/>
</dbReference>
<comment type="cofactor">
    <cofactor evidence="4">
        <name>Zn(2+)</name>
        <dbReference type="ChEBI" id="CHEBI:29105"/>
    </cofactor>
</comment>
<dbReference type="InterPro" id="IPR002328">
    <property type="entry name" value="ADH_Zn_CS"/>
</dbReference>
<evidence type="ECO:0000313" key="6">
    <source>
        <dbReference type="EMBL" id="MCY9697701.1"/>
    </source>
</evidence>
<dbReference type="InterPro" id="IPR050129">
    <property type="entry name" value="Zn_alcohol_dh"/>
</dbReference>
<sequence length="347" mass="37575">MKKMLAAVLYGAEDMRVEEVPVPEIAENEVLIAVKSCGICGTDPHIYRGHFPVPFPLIQGHEFSGEVVSTGAAVTTVGIGDKVTADITISCGKCFYCRMGQKLFCEEIVQIGVHTNGAFAQYVKVPETNIYKLPEEMSWEEAAYIEPLACVIRGQERANITMGSTVAIIGAGPMGLVHAQLAKMNGAATVIMSEMNAVRIEKAKNLGVDHVIDASVQDPVQAVLDLTEGRGADFVIEAVGAIPTYQQAFQMVRRGGVLVTYGAAPAHAIMEIKPFEIYSKELTIVGSYAGTYDTWLKAIHLISSKRFKPTDIISKSIPLTNIVDGIKEAMTNKDIIKIIVDCTVVRQ</sequence>
<feature type="domain" description="Enoyl reductase (ER)" evidence="5">
    <location>
        <begin position="11"/>
        <end position="340"/>
    </location>
</feature>
<gene>
    <name evidence="6" type="ORF">M5X19_33320</name>
</gene>
<proteinExistence type="inferred from homology"/>
<organism evidence="6 7">
    <name type="scientific">Paenibacillus alginolyticus</name>
    <dbReference type="NCBI Taxonomy" id="59839"/>
    <lineage>
        <taxon>Bacteria</taxon>
        <taxon>Bacillati</taxon>
        <taxon>Bacillota</taxon>
        <taxon>Bacilli</taxon>
        <taxon>Bacillales</taxon>
        <taxon>Paenibacillaceae</taxon>
        <taxon>Paenibacillus</taxon>
    </lineage>
</organism>
<dbReference type="Pfam" id="PF08240">
    <property type="entry name" value="ADH_N"/>
    <property type="match status" value="1"/>
</dbReference>
<dbReference type="InterPro" id="IPR020843">
    <property type="entry name" value="ER"/>
</dbReference>
<keyword evidence="1 4" id="KW-0479">Metal-binding</keyword>
<dbReference type="SMART" id="SM00829">
    <property type="entry name" value="PKS_ER"/>
    <property type="match status" value="1"/>
</dbReference>
<dbReference type="Gene3D" id="3.40.50.720">
    <property type="entry name" value="NAD(P)-binding Rossmann-like Domain"/>
    <property type="match status" value="1"/>
</dbReference>
<evidence type="ECO:0000313" key="7">
    <source>
        <dbReference type="Proteomes" id="UP001527099"/>
    </source>
</evidence>
<dbReference type="InterPro" id="IPR011032">
    <property type="entry name" value="GroES-like_sf"/>
</dbReference>
<dbReference type="Gene3D" id="3.90.180.10">
    <property type="entry name" value="Medium-chain alcohol dehydrogenases, catalytic domain"/>
    <property type="match status" value="1"/>
</dbReference>
<comment type="similarity">
    <text evidence="4">Belongs to the zinc-containing alcohol dehydrogenase family.</text>
</comment>
<dbReference type="InterPro" id="IPR036291">
    <property type="entry name" value="NAD(P)-bd_dom_sf"/>
</dbReference>
<dbReference type="InterPro" id="IPR013149">
    <property type="entry name" value="ADH-like_C"/>
</dbReference>
<dbReference type="PROSITE" id="PS00059">
    <property type="entry name" value="ADH_ZINC"/>
    <property type="match status" value="1"/>
</dbReference>
<dbReference type="EMBL" id="JAMDMX010000161">
    <property type="protein sequence ID" value="MCY9697701.1"/>
    <property type="molecule type" value="Genomic_DNA"/>
</dbReference>
<dbReference type="Pfam" id="PF00107">
    <property type="entry name" value="ADH_zinc_N"/>
    <property type="match status" value="1"/>
</dbReference>
<keyword evidence="7" id="KW-1185">Reference proteome</keyword>
<dbReference type="Proteomes" id="UP001527099">
    <property type="component" value="Unassembled WGS sequence"/>
</dbReference>
<name>A0ABT4GNP5_9BACL</name>
<dbReference type="InterPro" id="IPR013154">
    <property type="entry name" value="ADH-like_N"/>
</dbReference>
<evidence type="ECO:0000256" key="3">
    <source>
        <dbReference type="ARBA" id="ARBA00023002"/>
    </source>
</evidence>
<dbReference type="PANTHER" id="PTHR43401">
    <property type="entry name" value="L-THREONINE 3-DEHYDROGENASE"/>
    <property type="match status" value="1"/>
</dbReference>
<evidence type="ECO:0000259" key="5">
    <source>
        <dbReference type="SMART" id="SM00829"/>
    </source>
</evidence>
<evidence type="ECO:0000256" key="4">
    <source>
        <dbReference type="RuleBase" id="RU361277"/>
    </source>
</evidence>
<keyword evidence="2 4" id="KW-0862">Zinc</keyword>
<evidence type="ECO:0000256" key="2">
    <source>
        <dbReference type="ARBA" id="ARBA00022833"/>
    </source>
</evidence>
<dbReference type="CDD" id="cd08234">
    <property type="entry name" value="threonine_DH_like"/>
    <property type="match status" value="1"/>
</dbReference>
<keyword evidence="3" id="KW-0560">Oxidoreductase</keyword>